<evidence type="ECO:0000313" key="2">
    <source>
        <dbReference type="EMBL" id="SFS44604.1"/>
    </source>
</evidence>
<reference evidence="3" key="1">
    <citation type="submission" date="2016-10" db="EMBL/GenBank/DDBJ databases">
        <authorList>
            <person name="Varghese N."/>
            <person name="Submissions S."/>
        </authorList>
    </citation>
    <scope>NUCLEOTIDE SEQUENCE [LARGE SCALE GENOMIC DNA]</scope>
    <source>
        <strain evidence="3">DSM 22427</strain>
    </source>
</reference>
<dbReference type="OrthoDB" id="203391at2157"/>
<keyword evidence="3" id="KW-1185">Reference proteome</keyword>
<accession>A0A1I6PWN0</accession>
<dbReference type="EMBL" id="FOZS01000001">
    <property type="protein sequence ID" value="SFS44604.1"/>
    <property type="molecule type" value="Genomic_DNA"/>
</dbReference>
<feature type="transmembrane region" description="Helical" evidence="1">
    <location>
        <begin position="45"/>
        <end position="68"/>
    </location>
</feature>
<protein>
    <submittedName>
        <fullName evidence="2">Uncharacterized protein</fullName>
    </submittedName>
</protein>
<proteinExistence type="predicted"/>
<keyword evidence="1" id="KW-1133">Transmembrane helix</keyword>
<organism evidence="2 3">
    <name type="scientific">Halostagnicola kamekurae</name>
    <dbReference type="NCBI Taxonomy" id="619731"/>
    <lineage>
        <taxon>Archaea</taxon>
        <taxon>Methanobacteriati</taxon>
        <taxon>Methanobacteriota</taxon>
        <taxon>Stenosarchaea group</taxon>
        <taxon>Halobacteria</taxon>
        <taxon>Halobacteriales</taxon>
        <taxon>Natrialbaceae</taxon>
        <taxon>Halostagnicola</taxon>
    </lineage>
</organism>
<sequence>MGSSDVVVESVIRSGITLAILLLAVPLGFYLGIGTISAFTQDHVSGVLALLGSSAAVAMVGLGLYIVAEGAVPSPLRRYVLGRLSR</sequence>
<dbReference type="Proteomes" id="UP000199199">
    <property type="component" value="Unassembled WGS sequence"/>
</dbReference>
<evidence type="ECO:0000313" key="3">
    <source>
        <dbReference type="Proteomes" id="UP000199199"/>
    </source>
</evidence>
<dbReference type="AlphaFoldDB" id="A0A1I6PWN0"/>
<dbReference type="RefSeq" id="WP_092901924.1">
    <property type="nucleotide sequence ID" value="NZ_FOZS01000001.1"/>
</dbReference>
<gene>
    <name evidence="2" type="ORF">SAMN04488556_0835</name>
</gene>
<evidence type="ECO:0000256" key="1">
    <source>
        <dbReference type="SAM" id="Phobius"/>
    </source>
</evidence>
<feature type="transmembrane region" description="Helical" evidence="1">
    <location>
        <begin position="12"/>
        <end position="33"/>
    </location>
</feature>
<keyword evidence="1" id="KW-0472">Membrane</keyword>
<name>A0A1I6PWN0_9EURY</name>
<keyword evidence="1" id="KW-0812">Transmembrane</keyword>